<sequence>GDEGGGSHAHGGDVLSPQASSSIPPSYYTLERLPVPVRLPQNGHCGIPVCYSGHTNLCVQPGPWHGWEM</sequence>
<comment type="caution">
    <text evidence="2">The sequence shown here is derived from an EMBL/GenBank/DDBJ whole genome shotgun (WGS) entry which is preliminary data.</text>
</comment>
<feature type="region of interest" description="Disordered" evidence="1">
    <location>
        <begin position="1"/>
        <end position="23"/>
    </location>
</feature>
<organism evidence="2 3">
    <name type="scientific">Dichanthelium oligosanthes</name>
    <dbReference type="NCBI Taxonomy" id="888268"/>
    <lineage>
        <taxon>Eukaryota</taxon>
        <taxon>Viridiplantae</taxon>
        <taxon>Streptophyta</taxon>
        <taxon>Embryophyta</taxon>
        <taxon>Tracheophyta</taxon>
        <taxon>Spermatophyta</taxon>
        <taxon>Magnoliopsida</taxon>
        <taxon>Liliopsida</taxon>
        <taxon>Poales</taxon>
        <taxon>Poaceae</taxon>
        <taxon>PACMAD clade</taxon>
        <taxon>Panicoideae</taxon>
        <taxon>Panicodae</taxon>
        <taxon>Paniceae</taxon>
        <taxon>Dichantheliinae</taxon>
        <taxon>Dichanthelium</taxon>
    </lineage>
</organism>
<protein>
    <submittedName>
        <fullName evidence="2">Uncharacterized protein</fullName>
    </submittedName>
</protein>
<evidence type="ECO:0000256" key="1">
    <source>
        <dbReference type="SAM" id="MobiDB-lite"/>
    </source>
</evidence>
<gene>
    <name evidence="2" type="ORF">BAE44_0008850</name>
</gene>
<proteinExistence type="predicted"/>
<feature type="non-terminal residue" evidence="2">
    <location>
        <position position="1"/>
    </location>
</feature>
<reference evidence="2 3" key="1">
    <citation type="submission" date="2016-09" db="EMBL/GenBank/DDBJ databases">
        <title>The draft genome of Dichanthelium oligosanthes: A C3 panicoid grass species.</title>
        <authorList>
            <person name="Studer A.J."/>
            <person name="Schnable J.C."/>
            <person name="Brutnell T.P."/>
        </authorList>
    </citation>
    <scope>NUCLEOTIDE SEQUENCE [LARGE SCALE GENOMIC DNA]</scope>
    <source>
        <strain evidence="3">cv. Kellogg 1175</strain>
        <tissue evidence="2">Leaf</tissue>
    </source>
</reference>
<evidence type="ECO:0000313" key="3">
    <source>
        <dbReference type="Proteomes" id="UP000095767"/>
    </source>
</evidence>
<dbReference type="Proteomes" id="UP000095767">
    <property type="component" value="Unassembled WGS sequence"/>
</dbReference>
<name>A0A1E5VYD9_9POAL</name>
<keyword evidence="3" id="KW-1185">Reference proteome</keyword>
<accession>A0A1E5VYD9</accession>
<dbReference type="AlphaFoldDB" id="A0A1E5VYD9"/>
<evidence type="ECO:0000313" key="2">
    <source>
        <dbReference type="EMBL" id="OEL30131.1"/>
    </source>
</evidence>
<feature type="non-terminal residue" evidence="2">
    <location>
        <position position="69"/>
    </location>
</feature>
<dbReference type="EMBL" id="LWDX02026265">
    <property type="protein sequence ID" value="OEL30131.1"/>
    <property type="molecule type" value="Genomic_DNA"/>
</dbReference>